<dbReference type="Proteomes" id="UP001283361">
    <property type="component" value="Unassembled WGS sequence"/>
</dbReference>
<dbReference type="AlphaFoldDB" id="A0AAE1AR61"/>
<proteinExistence type="predicted"/>
<comment type="caution">
    <text evidence="1">The sequence shown here is derived from an EMBL/GenBank/DDBJ whole genome shotgun (WGS) entry which is preliminary data.</text>
</comment>
<evidence type="ECO:0000313" key="2">
    <source>
        <dbReference type="Proteomes" id="UP001283361"/>
    </source>
</evidence>
<keyword evidence="2" id="KW-1185">Reference proteome</keyword>
<organism evidence="1 2">
    <name type="scientific">Elysia crispata</name>
    <name type="common">lettuce slug</name>
    <dbReference type="NCBI Taxonomy" id="231223"/>
    <lineage>
        <taxon>Eukaryota</taxon>
        <taxon>Metazoa</taxon>
        <taxon>Spiralia</taxon>
        <taxon>Lophotrochozoa</taxon>
        <taxon>Mollusca</taxon>
        <taxon>Gastropoda</taxon>
        <taxon>Heterobranchia</taxon>
        <taxon>Euthyneura</taxon>
        <taxon>Panpulmonata</taxon>
        <taxon>Sacoglossa</taxon>
        <taxon>Placobranchoidea</taxon>
        <taxon>Plakobranchidae</taxon>
        <taxon>Elysia</taxon>
    </lineage>
</organism>
<protein>
    <submittedName>
        <fullName evidence="1">Uncharacterized protein</fullName>
    </submittedName>
</protein>
<reference evidence="1" key="1">
    <citation type="journal article" date="2023" name="G3 (Bethesda)">
        <title>A reference genome for the long-term kleptoplast-retaining sea slug Elysia crispata morphotype clarki.</title>
        <authorList>
            <person name="Eastman K.E."/>
            <person name="Pendleton A.L."/>
            <person name="Shaikh M.A."/>
            <person name="Suttiyut T."/>
            <person name="Ogas R."/>
            <person name="Tomko P."/>
            <person name="Gavelis G."/>
            <person name="Widhalm J.R."/>
            <person name="Wisecaver J.H."/>
        </authorList>
    </citation>
    <scope>NUCLEOTIDE SEQUENCE</scope>
    <source>
        <strain evidence="1">ECLA1</strain>
    </source>
</reference>
<sequence length="76" mass="8449">MILVLEFYPTNITLMSPSLPPRNTGSAYVTGCPPLPLAVERFRGRTCTQCSSSPHYPQCGNTGAGIKLLWWRSFME</sequence>
<accession>A0AAE1AR61</accession>
<dbReference type="EMBL" id="JAWDGP010001430">
    <property type="protein sequence ID" value="KAK3791811.1"/>
    <property type="molecule type" value="Genomic_DNA"/>
</dbReference>
<evidence type="ECO:0000313" key="1">
    <source>
        <dbReference type="EMBL" id="KAK3791811.1"/>
    </source>
</evidence>
<gene>
    <name evidence="1" type="ORF">RRG08_028959</name>
</gene>
<name>A0AAE1AR61_9GAST</name>